<accession>A0A7W8QGE6</accession>
<evidence type="ECO:0000313" key="2">
    <source>
        <dbReference type="EMBL" id="MBB5430027.1"/>
    </source>
</evidence>
<feature type="domain" description="Styrene monooxygenase StyA putative substrate binding" evidence="1">
    <location>
        <begin position="148"/>
        <end position="257"/>
    </location>
</feature>
<organism evidence="2 3">
    <name type="scientific">Nocardiopsis composta</name>
    <dbReference type="NCBI Taxonomy" id="157465"/>
    <lineage>
        <taxon>Bacteria</taxon>
        <taxon>Bacillati</taxon>
        <taxon>Actinomycetota</taxon>
        <taxon>Actinomycetes</taxon>
        <taxon>Streptosporangiales</taxon>
        <taxon>Nocardiopsidaceae</taxon>
        <taxon>Nocardiopsis</taxon>
    </lineage>
</organism>
<dbReference type="AlphaFoldDB" id="A0A7W8QGE6"/>
<keyword evidence="3" id="KW-1185">Reference proteome</keyword>
<evidence type="ECO:0000259" key="1">
    <source>
        <dbReference type="Pfam" id="PF17885"/>
    </source>
</evidence>
<dbReference type="InterPro" id="IPR036188">
    <property type="entry name" value="FAD/NAD-bd_sf"/>
</dbReference>
<dbReference type="Pfam" id="PF17885">
    <property type="entry name" value="Smoa_sbd"/>
    <property type="match status" value="1"/>
</dbReference>
<sequence>MRRVLVVGSGQSGLQLALGLQAHGYEVTVMSARTPEEIRHGRPMSTQLMFAPALRIEREMGLDFWSDRTPWCVGSRLSMAPAPARLAARFHLTWDEGDYAQSVDQRVKMPAWLELFESRGGEVVYHTAMTSELESLTRLYDLTVIAAGKGELVELFDRNDEHSPYDRPQRMLSVIYLEGVRRPADDPDPRLHVSFFPGTGEVVSMPGLTTTGRPCEIVMWEAVPGGPFDCWQDRPAPEAFLERTLKMLREYAPWEHELFTDAVPTDRRCTLFGGYAPIVRHPVGRLSADSHVLGMADVVVANDPISAQGANNAARCADVYLKAILEHGDRPFDPAWMQRTFDVFWQHAEHSARFSNLMLNPPEHVQKALGAAQTNPAVARRLVYGYNEPADFQHWLYTPEQVDAYLASVADQASAPAD</sequence>
<dbReference type="Gene3D" id="3.50.50.60">
    <property type="entry name" value="FAD/NAD(P)-binding domain"/>
    <property type="match status" value="3"/>
</dbReference>
<evidence type="ECO:0000313" key="3">
    <source>
        <dbReference type="Proteomes" id="UP000572635"/>
    </source>
</evidence>
<dbReference type="SUPFAM" id="SSF51905">
    <property type="entry name" value="FAD/NAD(P)-binding domain"/>
    <property type="match status" value="1"/>
</dbReference>
<proteinExistence type="predicted"/>
<name>A0A7W8QGE6_9ACTN</name>
<dbReference type="Proteomes" id="UP000572635">
    <property type="component" value="Unassembled WGS sequence"/>
</dbReference>
<gene>
    <name evidence="2" type="ORF">HDA36_000111</name>
</gene>
<protein>
    <recommendedName>
        <fullName evidence="1">Styrene monooxygenase StyA putative substrate binding domain-containing protein</fullName>
    </recommendedName>
</protein>
<reference evidence="2 3" key="1">
    <citation type="submission" date="2020-08" db="EMBL/GenBank/DDBJ databases">
        <title>Sequencing the genomes of 1000 actinobacteria strains.</title>
        <authorList>
            <person name="Klenk H.-P."/>
        </authorList>
    </citation>
    <scope>NUCLEOTIDE SEQUENCE [LARGE SCALE GENOMIC DNA]</scope>
    <source>
        <strain evidence="2 3">DSM 44551</strain>
    </source>
</reference>
<comment type="caution">
    <text evidence="2">The sequence shown here is derived from an EMBL/GenBank/DDBJ whole genome shotgun (WGS) entry which is preliminary data.</text>
</comment>
<dbReference type="InterPro" id="IPR041654">
    <property type="entry name" value="StyA_sbd"/>
</dbReference>
<dbReference type="RefSeq" id="WP_184387588.1">
    <property type="nucleotide sequence ID" value="NZ_BAAAJD010000177.1"/>
</dbReference>
<dbReference type="EMBL" id="JACHDB010000001">
    <property type="protein sequence ID" value="MBB5430027.1"/>
    <property type="molecule type" value="Genomic_DNA"/>
</dbReference>